<keyword evidence="2" id="KW-1185">Reference proteome</keyword>
<reference evidence="2" key="1">
    <citation type="submission" date="2015-07" db="EMBL/GenBank/DDBJ databases">
        <authorList>
            <person name="Rodrigo-Torres Lidia"/>
            <person name="Arahal R.David."/>
        </authorList>
    </citation>
    <scope>NUCLEOTIDE SEQUENCE [LARGE SCALE GENOMIC DNA]</scope>
    <source>
        <strain evidence="2">CECT 5112</strain>
    </source>
</reference>
<sequence length="72" mass="7831">MEKGKSVVIQLPDEDMLQRADLNSDQLESLVKSMLGSQVGRGIDDVIIRGGRLSGGKDAASAWTKTIWKRAC</sequence>
<dbReference type="OrthoDB" id="9900931at2"/>
<evidence type="ECO:0000313" key="1">
    <source>
        <dbReference type="EMBL" id="CTQ71669.1"/>
    </source>
</evidence>
<proteinExistence type="predicted"/>
<dbReference type="STRING" id="388408.LAX5112_02902"/>
<dbReference type="EMBL" id="CXWD01000010">
    <property type="protein sequence ID" value="CTQ71669.1"/>
    <property type="molecule type" value="Genomic_DNA"/>
</dbReference>
<gene>
    <name evidence="1" type="ORF">LAX5112_02902</name>
</gene>
<name>A0A0M7A9X7_9HYPH</name>
<protein>
    <submittedName>
        <fullName evidence="1">Uncharacterized protein</fullName>
    </submittedName>
</protein>
<dbReference type="Proteomes" id="UP000053235">
    <property type="component" value="Unassembled WGS sequence"/>
</dbReference>
<dbReference type="AlphaFoldDB" id="A0A0M7A9X7"/>
<accession>A0A0M7A9X7</accession>
<organism evidence="1 2">
    <name type="scientific">Roseibium alexandrii</name>
    <dbReference type="NCBI Taxonomy" id="388408"/>
    <lineage>
        <taxon>Bacteria</taxon>
        <taxon>Pseudomonadati</taxon>
        <taxon>Pseudomonadota</taxon>
        <taxon>Alphaproteobacteria</taxon>
        <taxon>Hyphomicrobiales</taxon>
        <taxon>Stappiaceae</taxon>
        <taxon>Roseibium</taxon>
    </lineage>
</organism>
<evidence type="ECO:0000313" key="2">
    <source>
        <dbReference type="Proteomes" id="UP000053235"/>
    </source>
</evidence>
<dbReference type="RefSeq" id="WP_040451351.1">
    <property type="nucleotide sequence ID" value="NZ_CXWD01000010.1"/>
</dbReference>